<dbReference type="PANTHER" id="PTHR43398">
    <property type="entry name" value="DOLICHOL-PHOSPHATE MANNOSYLTRANSFERASE SUBUNIT 1"/>
    <property type="match status" value="1"/>
</dbReference>
<dbReference type="InterPro" id="IPR001173">
    <property type="entry name" value="Glyco_trans_2-like"/>
</dbReference>
<keyword evidence="2" id="KW-0328">Glycosyltransferase</keyword>
<sequence length="189" mass="21378">MGVSKAFVTIPTYTERENILPLVKEIQRLPEETEIVVADDDSPDGIWQVVLELAQQDPRIHLLRRTQDKGRGRAGVEAFRYALAHGAQVLIEMDGDLSHHPRHIPSLLQEIRNYDLVIGAFLFSRGELHRLQEMPWGWGTVRFGLVALPWYAAIAWRNSDFLPYFLSPDQSVSIRQRAIAPVGFAAATP</sequence>
<dbReference type="PANTHER" id="PTHR43398:SF1">
    <property type="entry name" value="DOLICHOL-PHOSPHATE MANNOSYLTRANSFERASE SUBUNIT 1"/>
    <property type="match status" value="1"/>
</dbReference>
<evidence type="ECO:0000313" key="5">
    <source>
        <dbReference type="EMBL" id="MBI2876306.1"/>
    </source>
</evidence>
<evidence type="ECO:0000256" key="2">
    <source>
        <dbReference type="ARBA" id="ARBA00022676"/>
    </source>
</evidence>
<evidence type="ECO:0000259" key="4">
    <source>
        <dbReference type="Pfam" id="PF00535"/>
    </source>
</evidence>
<protein>
    <submittedName>
        <fullName evidence="5">Glycosyltransferase</fullName>
    </submittedName>
</protein>
<accession>A0A932CNU4</accession>
<dbReference type="Gene3D" id="3.90.550.10">
    <property type="entry name" value="Spore Coat Polysaccharide Biosynthesis Protein SpsA, Chain A"/>
    <property type="match status" value="1"/>
</dbReference>
<comment type="caution">
    <text evidence="5">The sequence shown here is derived from an EMBL/GenBank/DDBJ whole genome shotgun (WGS) entry which is preliminary data.</text>
</comment>
<evidence type="ECO:0000256" key="3">
    <source>
        <dbReference type="ARBA" id="ARBA00022679"/>
    </source>
</evidence>
<name>A0A932CNU4_UNCTE</name>
<dbReference type="InterPro" id="IPR029044">
    <property type="entry name" value="Nucleotide-diphossugar_trans"/>
</dbReference>
<reference evidence="5" key="1">
    <citation type="submission" date="2020-07" db="EMBL/GenBank/DDBJ databases">
        <title>Huge and variable diversity of episymbiotic CPR bacteria and DPANN archaea in groundwater ecosystems.</title>
        <authorList>
            <person name="He C.Y."/>
            <person name="Keren R."/>
            <person name="Whittaker M."/>
            <person name="Farag I.F."/>
            <person name="Doudna J."/>
            <person name="Cate J.H.D."/>
            <person name="Banfield J.F."/>
        </authorList>
    </citation>
    <scope>NUCLEOTIDE SEQUENCE</scope>
    <source>
        <strain evidence="5">NC_groundwater_672_Ag_B-0.1um_62_36</strain>
    </source>
</reference>
<dbReference type="Pfam" id="PF00535">
    <property type="entry name" value="Glycos_transf_2"/>
    <property type="match status" value="1"/>
</dbReference>
<dbReference type="InterPro" id="IPR039528">
    <property type="entry name" value="DPM1-like"/>
</dbReference>
<dbReference type="EMBL" id="JACPRF010000168">
    <property type="protein sequence ID" value="MBI2876306.1"/>
    <property type="molecule type" value="Genomic_DNA"/>
</dbReference>
<dbReference type="AlphaFoldDB" id="A0A932CNU4"/>
<dbReference type="SUPFAM" id="SSF53448">
    <property type="entry name" value="Nucleotide-diphospho-sugar transferases"/>
    <property type="match status" value="1"/>
</dbReference>
<feature type="domain" description="Glycosyltransferase 2-like" evidence="4">
    <location>
        <begin position="8"/>
        <end position="131"/>
    </location>
</feature>
<comment type="similarity">
    <text evidence="1">Belongs to the glycosyltransferase 2 family.</text>
</comment>
<organism evidence="5 6">
    <name type="scientific">Tectimicrobiota bacterium</name>
    <dbReference type="NCBI Taxonomy" id="2528274"/>
    <lineage>
        <taxon>Bacteria</taxon>
        <taxon>Pseudomonadati</taxon>
        <taxon>Nitrospinota/Tectimicrobiota group</taxon>
        <taxon>Candidatus Tectimicrobiota</taxon>
    </lineage>
</organism>
<evidence type="ECO:0000256" key="1">
    <source>
        <dbReference type="ARBA" id="ARBA00006739"/>
    </source>
</evidence>
<keyword evidence="3" id="KW-0808">Transferase</keyword>
<gene>
    <name evidence="5" type="ORF">HYY20_05435</name>
</gene>
<evidence type="ECO:0000313" key="6">
    <source>
        <dbReference type="Proteomes" id="UP000769766"/>
    </source>
</evidence>
<proteinExistence type="inferred from homology"/>
<dbReference type="Proteomes" id="UP000769766">
    <property type="component" value="Unassembled WGS sequence"/>
</dbReference>
<dbReference type="GO" id="GO:0004582">
    <property type="term" value="F:dolichyl-phosphate beta-D-mannosyltransferase activity"/>
    <property type="evidence" value="ECO:0007669"/>
    <property type="project" value="InterPro"/>
</dbReference>